<dbReference type="AlphaFoldDB" id="A0A364NKN5"/>
<name>A0A364NKN5_9GAMM</name>
<dbReference type="EMBL" id="QKRX01000008">
    <property type="protein sequence ID" value="RAU17601.1"/>
    <property type="molecule type" value="Genomic_DNA"/>
</dbReference>
<dbReference type="InterPro" id="IPR036663">
    <property type="entry name" value="Fumarylacetoacetase_C_sf"/>
</dbReference>
<evidence type="ECO:0000313" key="4">
    <source>
        <dbReference type="Proteomes" id="UP000250744"/>
    </source>
</evidence>
<evidence type="ECO:0000256" key="1">
    <source>
        <dbReference type="ARBA" id="ARBA00023239"/>
    </source>
</evidence>
<evidence type="ECO:0000259" key="2">
    <source>
        <dbReference type="Pfam" id="PF01557"/>
    </source>
</evidence>
<organism evidence="3 4">
    <name type="scientific">Nitrincola tibetensis</name>
    <dbReference type="NCBI Taxonomy" id="2219697"/>
    <lineage>
        <taxon>Bacteria</taxon>
        <taxon>Pseudomonadati</taxon>
        <taxon>Pseudomonadota</taxon>
        <taxon>Gammaproteobacteria</taxon>
        <taxon>Oceanospirillales</taxon>
        <taxon>Oceanospirillaceae</taxon>
        <taxon>Nitrincola</taxon>
    </lineage>
</organism>
<evidence type="ECO:0000313" key="3">
    <source>
        <dbReference type="EMBL" id="RAU17601.1"/>
    </source>
</evidence>
<keyword evidence="4" id="KW-1185">Reference proteome</keyword>
<dbReference type="GO" id="GO:0008684">
    <property type="term" value="F:2-oxopent-4-enoate hydratase activity"/>
    <property type="evidence" value="ECO:0007669"/>
    <property type="project" value="TreeGrafter"/>
</dbReference>
<sequence length="259" mass="28077">MSDALYHQLATEILDARARAVAVSPFSARYPELNVADAYAIQSRVNAHHLNAGKRLVGYKIGLTSKAVQQQLGVNEPDFGVLFSDMELCGQDRVKTQGLISPKAEGEIGFVFKRDLLEVDLTFAELLASIDFFVPVIEIVDSVVKDWKITLVDTVADNASSALYMLGAKTFDPRNTNFADLRLTIHTDNGEIEGVGAACLGNPLYAALWLARKMAELGTPIKAGQLVLSGAMAPMVAIHPGDEIRFDFKGLDVLTLVAE</sequence>
<feature type="domain" description="Fumarylacetoacetase-like C-terminal" evidence="2">
    <location>
        <begin position="102"/>
        <end position="252"/>
    </location>
</feature>
<dbReference type="GO" id="GO:0005737">
    <property type="term" value="C:cytoplasm"/>
    <property type="evidence" value="ECO:0007669"/>
    <property type="project" value="TreeGrafter"/>
</dbReference>
<dbReference type="Gene3D" id="3.90.850.10">
    <property type="entry name" value="Fumarylacetoacetase-like, C-terminal domain"/>
    <property type="match status" value="1"/>
</dbReference>
<keyword evidence="1" id="KW-0456">Lyase</keyword>
<dbReference type="PANTHER" id="PTHR30143:SF0">
    <property type="entry name" value="2-KETO-4-PENTENOATE HYDRATASE"/>
    <property type="match status" value="1"/>
</dbReference>
<reference evidence="3 4" key="1">
    <citation type="submission" date="2018-06" db="EMBL/GenBank/DDBJ databases">
        <title>Nitrincola tibetense sp. nov., isolated from Lake XuguoCo on Tibetan Plateau.</title>
        <authorList>
            <person name="Xing P."/>
        </authorList>
    </citation>
    <scope>NUCLEOTIDE SEQUENCE [LARGE SCALE GENOMIC DNA]</scope>
    <source>
        <strain evidence="4">xg18</strain>
    </source>
</reference>
<accession>A0A364NKN5</accession>
<comment type="caution">
    <text evidence="3">The sequence shown here is derived from an EMBL/GenBank/DDBJ whole genome shotgun (WGS) entry which is preliminary data.</text>
</comment>
<protein>
    <submittedName>
        <fullName evidence="3">2-keto-4-pentenoate hydratase</fullName>
    </submittedName>
</protein>
<dbReference type="Proteomes" id="UP000250744">
    <property type="component" value="Unassembled WGS sequence"/>
</dbReference>
<dbReference type="InterPro" id="IPR050772">
    <property type="entry name" value="Hydratase-Decarb/MhpD_sf"/>
</dbReference>
<dbReference type="PANTHER" id="PTHR30143">
    <property type="entry name" value="ACID HYDRATASE"/>
    <property type="match status" value="1"/>
</dbReference>
<dbReference type="SUPFAM" id="SSF56529">
    <property type="entry name" value="FAH"/>
    <property type="match status" value="1"/>
</dbReference>
<dbReference type="Pfam" id="PF01557">
    <property type="entry name" value="FAA_hydrolase"/>
    <property type="match status" value="1"/>
</dbReference>
<dbReference type="OrthoDB" id="9792137at2"/>
<dbReference type="InterPro" id="IPR011234">
    <property type="entry name" value="Fumarylacetoacetase-like_C"/>
</dbReference>
<proteinExistence type="predicted"/>
<dbReference type="RefSeq" id="WP_112159453.1">
    <property type="nucleotide sequence ID" value="NZ_QKRX01000008.1"/>
</dbReference>
<gene>
    <name evidence="3" type="ORF">DN062_11365</name>
</gene>